<reference evidence="3 4" key="1">
    <citation type="journal article" date="2013" name="Genome Announc.">
        <title>Draft Genome Sequence of Holospora undulata Strain HU1, a Micronucleus-Specific Symbiont of the Ciliate Paramecium caudatum.</title>
        <authorList>
            <person name="Dohra H."/>
            <person name="Suzuki H."/>
            <person name="Suzuki T."/>
            <person name="Tanaka K."/>
            <person name="Fujishima M."/>
        </authorList>
    </citation>
    <scope>NUCLEOTIDE SEQUENCE [LARGE SCALE GENOMIC DNA]</scope>
    <source>
        <strain evidence="3 4">HU1</strain>
    </source>
</reference>
<feature type="signal peptide" evidence="2">
    <location>
        <begin position="1"/>
        <end position="20"/>
    </location>
</feature>
<evidence type="ECO:0000313" key="3">
    <source>
        <dbReference type="EMBL" id="ETZ05209.1"/>
    </source>
</evidence>
<evidence type="ECO:0000313" key="4">
    <source>
        <dbReference type="Proteomes" id="UP000026922"/>
    </source>
</evidence>
<evidence type="ECO:0000256" key="2">
    <source>
        <dbReference type="SAM" id="SignalP"/>
    </source>
</evidence>
<dbReference type="Proteomes" id="UP000026922">
    <property type="component" value="Unassembled WGS sequence"/>
</dbReference>
<proteinExistence type="predicted"/>
<comment type="caution">
    <text evidence="3">The sequence shown here is derived from an EMBL/GenBank/DDBJ whole genome shotgun (WGS) entry which is preliminary data.</text>
</comment>
<organism evidence="3 4">
    <name type="scientific">Holospora undulata HU1</name>
    <dbReference type="NCBI Taxonomy" id="1321371"/>
    <lineage>
        <taxon>Bacteria</taxon>
        <taxon>Pseudomonadati</taxon>
        <taxon>Pseudomonadota</taxon>
        <taxon>Alphaproteobacteria</taxon>
        <taxon>Holosporales</taxon>
        <taxon>Holosporaceae</taxon>
        <taxon>Holospora</taxon>
    </lineage>
</organism>
<keyword evidence="4" id="KW-1185">Reference proteome</keyword>
<name>A0A061JIV2_9PROT</name>
<dbReference type="AlphaFoldDB" id="A0A061JIV2"/>
<protein>
    <submittedName>
        <fullName evidence="3">Uncharacterized protein</fullName>
    </submittedName>
</protein>
<accession>A0A061JIV2</accession>
<keyword evidence="2" id="KW-0732">Signal</keyword>
<evidence type="ECO:0000256" key="1">
    <source>
        <dbReference type="SAM" id="MobiDB-lite"/>
    </source>
</evidence>
<gene>
    <name evidence="3" type="ORF">K737_300356</name>
</gene>
<dbReference type="EMBL" id="ARPM03000095">
    <property type="protein sequence ID" value="ETZ05209.1"/>
    <property type="molecule type" value="Genomic_DNA"/>
</dbReference>
<feature type="region of interest" description="Disordered" evidence="1">
    <location>
        <begin position="462"/>
        <end position="495"/>
    </location>
</feature>
<feature type="chain" id="PRO_5001601811" evidence="2">
    <location>
        <begin position="21"/>
        <end position="495"/>
    </location>
</feature>
<feature type="compositionally biased region" description="Basic and acidic residues" evidence="1">
    <location>
        <begin position="471"/>
        <end position="495"/>
    </location>
</feature>
<sequence precursor="true">MINLKKLYLLVCLLSTCVYAESIQDNFNNFKTSMFKTLNSVMNLKFYPSLPVNLSFNKFNSSEFRKRLTHLSSNFFALKILLRNLIKNAEKVDVFDASIDASDQESLVKALILDIEEAINMSETNKRSTFSNFLRNPSISTCQNHAEDGRKPQPNTLSTYLQKISNYIDNVYAQLKNLHQMSIIERFAEECLDDIFSGESLSTTMRVPHSLAQTPQTSFQIKFLEETFKKFEKKILESCTNEEIQNSESSFIPQFKKIQGQIYKVLKLICKDSHFSVRKDLSYYMTAAAFDAKVFGNIPASVVSKVFSQLMNGMIIRLQNAYTQAPSQVSVLQKEMENVEKKQEEERRKLKEKKYGSEIKIEDNFTPEQKQKAEIFNAMVKIVSQEDISDNEKINQIKSFTENTLNMKHGNINSFKKKFLLLIHPDKVGSIFPTIIKTKFKEMFSLINNIFDRNKHIFDENTLNQNNNKEQNNKEQNNKEQNNKEQNNKELKFLM</sequence>